<gene>
    <name evidence="1" type="ORF">J2S37_000776</name>
</gene>
<proteinExistence type="predicted"/>
<dbReference type="Proteomes" id="UP001183619">
    <property type="component" value="Unassembled WGS sequence"/>
</dbReference>
<comment type="caution">
    <text evidence="1">The sequence shown here is derived from an EMBL/GenBank/DDBJ whole genome shotgun (WGS) entry which is preliminary data.</text>
</comment>
<dbReference type="RefSeq" id="WP_277103310.1">
    <property type="nucleotide sequence ID" value="NZ_BAAAJS010000028.1"/>
</dbReference>
<protein>
    <submittedName>
        <fullName evidence="1">Uncharacterized protein</fullName>
    </submittedName>
</protein>
<dbReference type="EMBL" id="JAVDYF010000001">
    <property type="protein sequence ID" value="MDR7354238.1"/>
    <property type="molecule type" value="Genomic_DNA"/>
</dbReference>
<sequence>MTATAPMPPEHERAEAVFTTDNGRPMNARDFAVLVTNISQATTATAKAFAAKSGVARNCGRPLVLTPTATGFSLAAAPRPKRPNDIELDFAVRDADDTALCQVLSTLFGEGTQLENLPHQAQQATANAARVLQKKRNAFHVQVQQRGMETRHYVGNCVHAESLVAQFREEKVLTTIVEDTFLFDGFKDSSDTVFLMMNGTSQAVSATEELVRRVQELLATMKSDQHLQLACRIEQVQVTKPGRKPKISRTLLDVEKQVDTKVGEQFSLLF</sequence>
<reference evidence="1 2" key="1">
    <citation type="submission" date="2023-07" db="EMBL/GenBank/DDBJ databases">
        <title>Sequencing the genomes of 1000 actinobacteria strains.</title>
        <authorList>
            <person name="Klenk H.-P."/>
        </authorList>
    </citation>
    <scope>NUCLEOTIDE SEQUENCE [LARGE SCALE GENOMIC DNA]</scope>
    <source>
        <strain evidence="1 2">DSM 44508</strain>
    </source>
</reference>
<evidence type="ECO:0000313" key="1">
    <source>
        <dbReference type="EMBL" id="MDR7354238.1"/>
    </source>
</evidence>
<name>A0ABU2B8X9_9CORY</name>
<keyword evidence="2" id="KW-1185">Reference proteome</keyword>
<evidence type="ECO:0000313" key="2">
    <source>
        <dbReference type="Proteomes" id="UP001183619"/>
    </source>
</evidence>
<accession>A0ABU2B8X9</accession>
<organism evidence="1 2">
    <name type="scientific">Corynebacterium felinum</name>
    <dbReference type="NCBI Taxonomy" id="131318"/>
    <lineage>
        <taxon>Bacteria</taxon>
        <taxon>Bacillati</taxon>
        <taxon>Actinomycetota</taxon>
        <taxon>Actinomycetes</taxon>
        <taxon>Mycobacteriales</taxon>
        <taxon>Corynebacteriaceae</taxon>
        <taxon>Corynebacterium</taxon>
    </lineage>
</organism>